<evidence type="ECO:0000256" key="1">
    <source>
        <dbReference type="SAM" id="MobiDB-lite"/>
    </source>
</evidence>
<dbReference type="AlphaFoldDB" id="A0A8J3RTQ4"/>
<accession>A0A8J3RTQ4</accession>
<sequence length="81" mass="8006">METVTSSGARNADATMAWRAKASAPDPGVSRFVMASGCAAPDRPGNGAFPRKGGGFPRGPERLSPGRGAALPGRGGTPAGP</sequence>
<comment type="caution">
    <text evidence="2">The sequence shown here is derived from an EMBL/GenBank/DDBJ whole genome shotgun (WGS) entry which is preliminary data.</text>
</comment>
<evidence type="ECO:0000313" key="3">
    <source>
        <dbReference type="Proteomes" id="UP000616724"/>
    </source>
</evidence>
<protein>
    <submittedName>
        <fullName evidence="2">Uncharacterized protein</fullName>
    </submittedName>
</protein>
<reference evidence="2 3" key="1">
    <citation type="submission" date="2021-01" db="EMBL/GenBank/DDBJ databases">
        <title>Whole genome shotgun sequence of Planobispora longispora NBRC 13918.</title>
        <authorList>
            <person name="Komaki H."/>
            <person name="Tamura T."/>
        </authorList>
    </citation>
    <scope>NUCLEOTIDE SEQUENCE [LARGE SCALE GENOMIC DNA]</scope>
    <source>
        <strain evidence="2 3">NBRC 13918</strain>
    </source>
</reference>
<feature type="region of interest" description="Disordered" evidence="1">
    <location>
        <begin position="1"/>
        <end position="81"/>
    </location>
</feature>
<proteinExistence type="predicted"/>
<gene>
    <name evidence="2" type="ORF">Plo01_61210</name>
</gene>
<dbReference type="Proteomes" id="UP000616724">
    <property type="component" value="Unassembled WGS sequence"/>
</dbReference>
<keyword evidence="3" id="KW-1185">Reference proteome</keyword>
<dbReference type="EMBL" id="BOOH01000051">
    <property type="protein sequence ID" value="GIH79692.1"/>
    <property type="molecule type" value="Genomic_DNA"/>
</dbReference>
<organism evidence="2 3">
    <name type="scientific">Planobispora longispora</name>
    <dbReference type="NCBI Taxonomy" id="28887"/>
    <lineage>
        <taxon>Bacteria</taxon>
        <taxon>Bacillati</taxon>
        <taxon>Actinomycetota</taxon>
        <taxon>Actinomycetes</taxon>
        <taxon>Streptosporangiales</taxon>
        <taxon>Streptosporangiaceae</taxon>
        <taxon>Planobispora</taxon>
    </lineage>
</organism>
<evidence type="ECO:0000313" key="2">
    <source>
        <dbReference type="EMBL" id="GIH79692.1"/>
    </source>
</evidence>
<name>A0A8J3RTQ4_9ACTN</name>